<evidence type="ECO:0008006" key="2">
    <source>
        <dbReference type="Google" id="ProtNLM"/>
    </source>
</evidence>
<name>A0A3B1CSF9_9ZZZZ</name>
<organism evidence="1">
    <name type="scientific">hydrothermal vent metagenome</name>
    <dbReference type="NCBI Taxonomy" id="652676"/>
    <lineage>
        <taxon>unclassified sequences</taxon>
        <taxon>metagenomes</taxon>
        <taxon>ecological metagenomes</taxon>
    </lineage>
</organism>
<gene>
    <name evidence="1" type="ORF">MNBD_IGNAVI01-393</name>
</gene>
<dbReference type="Gene3D" id="3.30.2310.20">
    <property type="entry name" value="RelE-like"/>
    <property type="match status" value="1"/>
</dbReference>
<dbReference type="InterPro" id="IPR035093">
    <property type="entry name" value="RelE/ParE_toxin_dom_sf"/>
</dbReference>
<proteinExistence type="predicted"/>
<protein>
    <recommendedName>
        <fullName evidence="2">RelE/StbE replicon stabilization toxin</fullName>
    </recommendedName>
</protein>
<accession>A0A3B1CSF9</accession>
<dbReference type="SUPFAM" id="SSF143011">
    <property type="entry name" value="RelE-like"/>
    <property type="match status" value="1"/>
</dbReference>
<dbReference type="AlphaFoldDB" id="A0A3B1CSF9"/>
<sequence length="95" mass="11665">MSYIVNMIFYDDSIKKKIKKHEIPRTIVQQFHNAFLSLELTEDFSLFDIKKIKGSFERSYYRLRKGKYRAIFYLNNKDIIVIYMGHRKEIYKSWL</sequence>
<reference evidence="1" key="1">
    <citation type="submission" date="2018-06" db="EMBL/GenBank/DDBJ databases">
        <authorList>
            <person name="Zhirakovskaya E."/>
        </authorList>
    </citation>
    <scope>NUCLEOTIDE SEQUENCE</scope>
</reference>
<evidence type="ECO:0000313" key="1">
    <source>
        <dbReference type="EMBL" id="VAX21985.1"/>
    </source>
</evidence>
<dbReference type="EMBL" id="UOGD01000210">
    <property type="protein sequence ID" value="VAX21985.1"/>
    <property type="molecule type" value="Genomic_DNA"/>
</dbReference>